<sequence>MPCQRGRTPSSPHHCTGEWFISECRRMQTVILQALGGDSSEKIVNNHGTAPLSVEEVQSAEVPTIATQGHQS</sequence>
<protein>
    <submittedName>
        <fullName evidence="1">Uncharacterized protein</fullName>
    </submittedName>
</protein>
<keyword evidence="2" id="KW-1185">Reference proteome</keyword>
<gene>
    <name evidence="1" type="ORF">KC19_8G058800</name>
</gene>
<proteinExistence type="predicted"/>
<dbReference type="AlphaFoldDB" id="A0A8T0H0A3"/>
<organism evidence="1 2">
    <name type="scientific">Ceratodon purpureus</name>
    <name type="common">Fire moss</name>
    <name type="synonym">Dicranum purpureum</name>
    <dbReference type="NCBI Taxonomy" id="3225"/>
    <lineage>
        <taxon>Eukaryota</taxon>
        <taxon>Viridiplantae</taxon>
        <taxon>Streptophyta</taxon>
        <taxon>Embryophyta</taxon>
        <taxon>Bryophyta</taxon>
        <taxon>Bryophytina</taxon>
        <taxon>Bryopsida</taxon>
        <taxon>Dicranidae</taxon>
        <taxon>Pseudoditrichales</taxon>
        <taxon>Ditrichaceae</taxon>
        <taxon>Ceratodon</taxon>
    </lineage>
</organism>
<accession>A0A8T0H0A3</accession>
<comment type="caution">
    <text evidence="1">The sequence shown here is derived from an EMBL/GenBank/DDBJ whole genome shotgun (WGS) entry which is preliminary data.</text>
</comment>
<reference evidence="1" key="1">
    <citation type="submission" date="2020-06" db="EMBL/GenBank/DDBJ databases">
        <title>WGS assembly of Ceratodon purpureus strain R40.</title>
        <authorList>
            <person name="Carey S.B."/>
            <person name="Jenkins J."/>
            <person name="Shu S."/>
            <person name="Lovell J.T."/>
            <person name="Sreedasyam A."/>
            <person name="Maumus F."/>
            <person name="Tiley G.P."/>
            <person name="Fernandez-Pozo N."/>
            <person name="Barry K."/>
            <person name="Chen C."/>
            <person name="Wang M."/>
            <person name="Lipzen A."/>
            <person name="Daum C."/>
            <person name="Saski C.A."/>
            <person name="Payton A.C."/>
            <person name="Mcbreen J.C."/>
            <person name="Conrad R.E."/>
            <person name="Kollar L.M."/>
            <person name="Olsson S."/>
            <person name="Huttunen S."/>
            <person name="Landis J.B."/>
            <person name="Wickett N.J."/>
            <person name="Johnson M.G."/>
            <person name="Rensing S.A."/>
            <person name="Grimwood J."/>
            <person name="Schmutz J."/>
            <person name="Mcdaniel S.F."/>
        </authorList>
    </citation>
    <scope>NUCLEOTIDE SEQUENCE</scope>
    <source>
        <strain evidence="1">R40</strain>
    </source>
</reference>
<evidence type="ECO:0000313" key="1">
    <source>
        <dbReference type="EMBL" id="KAG0563784.1"/>
    </source>
</evidence>
<dbReference type="EMBL" id="CM026429">
    <property type="protein sequence ID" value="KAG0563784.1"/>
    <property type="molecule type" value="Genomic_DNA"/>
</dbReference>
<evidence type="ECO:0000313" key="2">
    <source>
        <dbReference type="Proteomes" id="UP000822688"/>
    </source>
</evidence>
<name>A0A8T0H0A3_CERPU</name>
<dbReference type="Proteomes" id="UP000822688">
    <property type="component" value="Chromosome 8"/>
</dbReference>